<dbReference type="Proteomes" id="UP000717364">
    <property type="component" value="Unassembled WGS sequence"/>
</dbReference>
<dbReference type="RefSeq" id="WP_215610421.1">
    <property type="nucleotide sequence ID" value="NZ_JADOES010000044.1"/>
</dbReference>
<feature type="transmembrane region" description="Helical" evidence="1">
    <location>
        <begin position="91"/>
        <end position="108"/>
    </location>
</feature>
<feature type="transmembrane region" description="Helical" evidence="1">
    <location>
        <begin position="57"/>
        <end position="79"/>
    </location>
</feature>
<evidence type="ECO:0000256" key="1">
    <source>
        <dbReference type="SAM" id="Phobius"/>
    </source>
</evidence>
<comment type="caution">
    <text evidence="2">The sequence shown here is derived from an EMBL/GenBank/DDBJ whole genome shotgun (WGS) entry which is preliminary data.</text>
</comment>
<proteinExistence type="predicted"/>
<reference evidence="2" key="2">
    <citation type="journal article" date="2021" name="Mar. Drugs">
        <title>Genome Reduction and Secondary Metabolism of the Marine Sponge-Associated Cyanobacterium Leptothoe.</title>
        <authorList>
            <person name="Konstantinou D."/>
            <person name="Popin R.V."/>
            <person name="Fewer D.P."/>
            <person name="Sivonen K."/>
            <person name="Gkelis S."/>
        </authorList>
    </citation>
    <scope>NUCLEOTIDE SEQUENCE</scope>
    <source>
        <strain evidence="2">TAU-MAC 1115</strain>
    </source>
</reference>
<protein>
    <submittedName>
        <fullName evidence="2">Uncharacterized protein</fullName>
    </submittedName>
</protein>
<keyword evidence="1" id="KW-0812">Transmembrane</keyword>
<accession>A0A947DI17</accession>
<feature type="transmembrane region" description="Helical" evidence="1">
    <location>
        <begin position="20"/>
        <end position="37"/>
    </location>
</feature>
<dbReference type="AlphaFoldDB" id="A0A947DI17"/>
<dbReference type="EMBL" id="JADOES010000044">
    <property type="protein sequence ID" value="MBT9317356.1"/>
    <property type="molecule type" value="Genomic_DNA"/>
</dbReference>
<gene>
    <name evidence="2" type="ORF">IXB50_18195</name>
</gene>
<evidence type="ECO:0000313" key="2">
    <source>
        <dbReference type="EMBL" id="MBT9317356.1"/>
    </source>
</evidence>
<name>A0A947DI17_9CYAN</name>
<keyword evidence="1" id="KW-1133">Transmembrane helix</keyword>
<keyword evidence="3" id="KW-1185">Reference proteome</keyword>
<sequence length="109" mass="12043">MSSSLLNSGQRLKKHSYRWATPIASIVIILLGLGLLTQLPEVSSWISNIMGDALISWLFRVVCVAAVLTITIALIKAFFSYMRDEYDLGPTPLCAFFVFGLIVTLISSF</sequence>
<reference evidence="2" key="1">
    <citation type="submission" date="2020-11" db="EMBL/GenBank/DDBJ databases">
        <authorList>
            <person name="Konstantinou D."/>
            <person name="Gkelis S."/>
            <person name="Popin R."/>
            <person name="Fewer D."/>
            <person name="Sivonen K."/>
        </authorList>
    </citation>
    <scope>NUCLEOTIDE SEQUENCE</scope>
    <source>
        <strain evidence="2">TAU-MAC 1115</strain>
    </source>
</reference>
<organism evidence="2 3">
    <name type="scientific">Leptothoe spongobia TAU-MAC 1115</name>
    <dbReference type="NCBI Taxonomy" id="1967444"/>
    <lineage>
        <taxon>Bacteria</taxon>
        <taxon>Bacillati</taxon>
        <taxon>Cyanobacteriota</taxon>
        <taxon>Cyanophyceae</taxon>
        <taxon>Nodosilineales</taxon>
        <taxon>Cymatolegaceae</taxon>
        <taxon>Leptothoe</taxon>
        <taxon>Leptothoe spongobia</taxon>
    </lineage>
</organism>
<keyword evidence="1" id="KW-0472">Membrane</keyword>
<evidence type="ECO:0000313" key="3">
    <source>
        <dbReference type="Proteomes" id="UP000717364"/>
    </source>
</evidence>